<organism evidence="7 8">
    <name type="scientific">Variovorax robiniae</name>
    <dbReference type="NCBI Taxonomy" id="1836199"/>
    <lineage>
        <taxon>Bacteria</taxon>
        <taxon>Pseudomonadati</taxon>
        <taxon>Pseudomonadota</taxon>
        <taxon>Betaproteobacteria</taxon>
        <taxon>Burkholderiales</taxon>
        <taxon>Comamonadaceae</taxon>
        <taxon>Variovorax</taxon>
    </lineage>
</organism>
<feature type="domain" description="PIN" evidence="6">
    <location>
        <begin position="4"/>
        <end position="126"/>
    </location>
</feature>
<dbReference type="InterPro" id="IPR022907">
    <property type="entry name" value="VapC_family"/>
</dbReference>
<keyword evidence="8" id="KW-1185">Reference proteome</keyword>
<dbReference type="EMBL" id="JBBKZS010000002">
    <property type="protein sequence ID" value="MEJ8853937.1"/>
    <property type="molecule type" value="Genomic_DNA"/>
</dbReference>
<evidence type="ECO:0000256" key="5">
    <source>
        <dbReference type="HAMAP-Rule" id="MF_00265"/>
    </source>
</evidence>
<accession>A0ABU8X2B2</accession>
<protein>
    <recommendedName>
        <fullName evidence="5">Ribonuclease VapC</fullName>
        <shortName evidence="5">RNase VapC</shortName>
        <ecNumber evidence="5">3.1.-.-</ecNumber>
    </recommendedName>
    <alternativeName>
        <fullName evidence="5">Toxin VapC</fullName>
    </alternativeName>
</protein>
<dbReference type="RefSeq" id="WP_340334035.1">
    <property type="nucleotide sequence ID" value="NZ_JBBKZS010000002.1"/>
</dbReference>
<feature type="binding site" evidence="5">
    <location>
        <position position="100"/>
    </location>
    <ligand>
        <name>Mg(2+)</name>
        <dbReference type="ChEBI" id="CHEBI:18420"/>
    </ligand>
</feature>
<comment type="caution">
    <text evidence="7">The sequence shown here is derived from an EMBL/GenBank/DDBJ whole genome shotgun (WGS) entry which is preliminary data.</text>
</comment>
<keyword evidence="5" id="KW-0800">Toxin</keyword>
<comment type="cofactor">
    <cofactor evidence="5">
        <name>Mg(2+)</name>
        <dbReference type="ChEBI" id="CHEBI:18420"/>
    </cofactor>
</comment>
<sequence>MPALDTNVLIRYLVQDDEAQLAAARKLIRKCVREGRTLFVPVTVALELEWVLRSSFEYAKDEVMEALSSLFSAAELTFESERALEAALQLYRGGSADFADCLHIALAAQAGELPLWTFDKRAAKVNGAQQPGS</sequence>
<dbReference type="EC" id="3.1.-.-" evidence="5"/>
<gene>
    <name evidence="5" type="primary">vapC</name>
    <name evidence="7" type="ORF">WKW79_05125</name>
</gene>
<dbReference type="InterPro" id="IPR029060">
    <property type="entry name" value="PIN-like_dom_sf"/>
</dbReference>
<dbReference type="Pfam" id="PF01850">
    <property type="entry name" value="PIN"/>
    <property type="match status" value="1"/>
</dbReference>
<dbReference type="PANTHER" id="PTHR39664:SF2">
    <property type="entry name" value="NUCLEIC ACID-BINDING PROTEIN, CONTAINING PIN DOMAIN-RELATED"/>
    <property type="match status" value="1"/>
</dbReference>
<reference evidence="7 8" key="1">
    <citation type="submission" date="2024-03" db="EMBL/GenBank/DDBJ databases">
        <title>Novel species of the genus Variovorax.</title>
        <authorList>
            <person name="Liu Q."/>
            <person name="Xin Y.-H."/>
        </authorList>
    </citation>
    <scope>NUCLEOTIDE SEQUENCE [LARGE SCALE GENOMIC DNA]</scope>
    <source>
        <strain evidence="7 8">KACC 18901</strain>
    </source>
</reference>
<evidence type="ECO:0000313" key="8">
    <source>
        <dbReference type="Proteomes" id="UP001367030"/>
    </source>
</evidence>
<dbReference type="Gene3D" id="3.40.50.1010">
    <property type="entry name" value="5'-nuclease"/>
    <property type="match status" value="1"/>
</dbReference>
<dbReference type="SUPFAM" id="SSF88723">
    <property type="entry name" value="PIN domain-like"/>
    <property type="match status" value="1"/>
</dbReference>
<evidence type="ECO:0000313" key="7">
    <source>
        <dbReference type="EMBL" id="MEJ8853937.1"/>
    </source>
</evidence>
<feature type="binding site" evidence="5">
    <location>
        <position position="5"/>
    </location>
    <ligand>
        <name>Mg(2+)</name>
        <dbReference type="ChEBI" id="CHEBI:18420"/>
    </ligand>
</feature>
<keyword evidence="4 5" id="KW-0378">Hydrolase</keyword>
<dbReference type="Proteomes" id="UP001367030">
    <property type="component" value="Unassembled WGS sequence"/>
</dbReference>
<keyword evidence="1 5" id="KW-1277">Toxin-antitoxin system</keyword>
<evidence type="ECO:0000259" key="6">
    <source>
        <dbReference type="Pfam" id="PF01850"/>
    </source>
</evidence>
<name>A0ABU8X2B2_9BURK</name>
<dbReference type="InterPro" id="IPR002716">
    <property type="entry name" value="PIN_dom"/>
</dbReference>
<evidence type="ECO:0000256" key="4">
    <source>
        <dbReference type="ARBA" id="ARBA00022801"/>
    </source>
</evidence>
<dbReference type="CDD" id="cd18683">
    <property type="entry name" value="PIN_VapC-like"/>
    <property type="match status" value="1"/>
</dbReference>
<comment type="function">
    <text evidence="5">Toxic component of a toxin-antitoxin (TA) system. An RNase.</text>
</comment>
<evidence type="ECO:0000256" key="3">
    <source>
        <dbReference type="ARBA" id="ARBA00022723"/>
    </source>
</evidence>
<dbReference type="HAMAP" id="MF_00265">
    <property type="entry name" value="VapC_Nob1"/>
    <property type="match status" value="1"/>
</dbReference>
<keyword evidence="5" id="KW-0460">Magnesium</keyword>
<evidence type="ECO:0000256" key="1">
    <source>
        <dbReference type="ARBA" id="ARBA00022649"/>
    </source>
</evidence>
<comment type="similarity">
    <text evidence="5">Belongs to the PINc/VapC protein family.</text>
</comment>
<proteinExistence type="inferred from homology"/>
<keyword evidence="2 5" id="KW-0540">Nuclease</keyword>
<keyword evidence="3 5" id="KW-0479">Metal-binding</keyword>
<dbReference type="PANTHER" id="PTHR39664">
    <property type="match status" value="1"/>
</dbReference>
<evidence type="ECO:0000256" key="2">
    <source>
        <dbReference type="ARBA" id="ARBA00022722"/>
    </source>
</evidence>